<gene>
    <name evidence="1" type="ORF">HJG63_015867</name>
</gene>
<name>A0A7J8DZ28_ROUAE</name>
<dbReference type="Proteomes" id="UP000593571">
    <property type="component" value="Unassembled WGS sequence"/>
</dbReference>
<reference evidence="1 2" key="1">
    <citation type="journal article" date="2020" name="Nature">
        <title>Six reference-quality genomes reveal evolution of bat adaptations.</title>
        <authorList>
            <person name="Jebb D."/>
            <person name="Huang Z."/>
            <person name="Pippel M."/>
            <person name="Hughes G.M."/>
            <person name="Lavrichenko K."/>
            <person name="Devanna P."/>
            <person name="Winkler S."/>
            <person name="Jermiin L.S."/>
            <person name="Skirmuntt E.C."/>
            <person name="Katzourakis A."/>
            <person name="Burkitt-Gray L."/>
            <person name="Ray D.A."/>
            <person name="Sullivan K.A.M."/>
            <person name="Roscito J.G."/>
            <person name="Kirilenko B.M."/>
            <person name="Davalos L.M."/>
            <person name="Corthals A.P."/>
            <person name="Power M.L."/>
            <person name="Jones G."/>
            <person name="Ransome R.D."/>
            <person name="Dechmann D.K.N."/>
            <person name="Locatelli A.G."/>
            <person name="Puechmaille S.J."/>
            <person name="Fedrigo O."/>
            <person name="Jarvis E.D."/>
            <person name="Hiller M."/>
            <person name="Vernes S.C."/>
            <person name="Myers E.W."/>
            <person name="Teeling E.C."/>
        </authorList>
    </citation>
    <scope>NUCLEOTIDE SEQUENCE [LARGE SCALE GENOMIC DNA]</scope>
    <source>
        <strain evidence="1">MRouAeg1</strain>
        <tissue evidence="1">Muscle</tissue>
    </source>
</reference>
<organism evidence="1 2">
    <name type="scientific">Rousettus aegyptiacus</name>
    <name type="common">Egyptian fruit bat</name>
    <name type="synonym">Pteropus aegyptiacus</name>
    <dbReference type="NCBI Taxonomy" id="9407"/>
    <lineage>
        <taxon>Eukaryota</taxon>
        <taxon>Metazoa</taxon>
        <taxon>Chordata</taxon>
        <taxon>Craniata</taxon>
        <taxon>Vertebrata</taxon>
        <taxon>Euteleostomi</taxon>
        <taxon>Mammalia</taxon>
        <taxon>Eutheria</taxon>
        <taxon>Laurasiatheria</taxon>
        <taxon>Chiroptera</taxon>
        <taxon>Yinpterochiroptera</taxon>
        <taxon>Pteropodoidea</taxon>
        <taxon>Pteropodidae</taxon>
        <taxon>Rousettinae</taxon>
        <taxon>Rousettus</taxon>
    </lineage>
</organism>
<evidence type="ECO:0000313" key="2">
    <source>
        <dbReference type="Proteomes" id="UP000593571"/>
    </source>
</evidence>
<dbReference type="AlphaFoldDB" id="A0A7J8DZ28"/>
<protein>
    <submittedName>
        <fullName evidence="1">Primase and DNA directed polymerase</fullName>
    </submittedName>
</protein>
<comment type="caution">
    <text evidence="1">The sequence shown here is derived from an EMBL/GenBank/DDBJ whole genome shotgun (WGS) entry which is preliminary data.</text>
</comment>
<sequence>MKRKWEAKLKKIEERASSYERKPLSLVYRPRLSKPEEPSSVWKLFHRQTEAFNFVKNCKEVICSSSTLF</sequence>
<keyword evidence="2" id="KW-1185">Reference proteome</keyword>
<accession>A0A7J8DZ28</accession>
<dbReference type="EMBL" id="JACASE010000011">
    <property type="protein sequence ID" value="KAF6428306.1"/>
    <property type="molecule type" value="Genomic_DNA"/>
</dbReference>
<evidence type="ECO:0000313" key="1">
    <source>
        <dbReference type="EMBL" id="KAF6428306.1"/>
    </source>
</evidence>
<proteinExistence type="predicted"/>